<evidence type="ECO:0000313" key="5">
    <source>
        <dbReference type="Proteomes" id="UP000677234"/>
    </source>
</evidence>
<evidence type="ECO:0000313" key="4">
    <source>
        <dbReference type="Proteomes" id="UP000595847"/>
    </source>
</evidence>
<dbReference type="CDD" id="cd04506">
    <property type="entry name" value="SGNH_hydrolase_YpmR_like"/>
    <property type="match status" value="1"/>
</dbReference>
<proteinExistence type="predicted"/>
<dbReference type="KEGG" id="bcop:JD108_07130"/>
<dbReference type="SUPFAM" id="SSF52266">
    <property type="entry name" value="SGNH hydrolase"/>
    <property type="match status" value="1"/>
</dbReference>
<dbReference type="InterPro" id="IPR013830">
    <property type="entry name" value="SGNH_hydro"/>
</dbReference>
<reference evidence="2 4" key="1">
    <citation type="submission" date="2020-12" db="EMBL/GenBank/DDBJ databases">
        <title>strain FJAT-54423T represents a novel species of the genus Brevibacillus.</title>
        <authorList>
            <person name="Tang R."/>
        </authorList>
    </citation>
    <scope>NUCLEOTIDE SEQUENCE [LARGE SCALE GENOMIC DNA]</scope>
    <source>
        <strain evidence="2 4">FJAT-54423</strain>
    </source>
</reference>
<dbReference type="PANTHER" id="PTHR30383">
    <property type="entry name" value="THIOESTERASE 1/PROTEASE 1/LYSOPHOSPHOLIPASE L1"/>
    <property type="match status" value="1"/>
</dbReference>
<dbReference type="Proteomes" id="UP000595847">
    <property type="component" value="Chromosome"/>
</dbReference>
<reference evidence="3" key="2">
    <citation type="submission" date="2021-04" db="EMBL/GenBank/DDBJ databases">
        <title>Brevibacillus composti FJAT-54423, complete genome.</title>
        <authorList>
            <person name="Tang R."/>
        </authorList>
    </citation>
    <scope>NUCLEOTIDE SEQUENCE</scope>
    <source>
        <strain evidence="3">FJAT-54424</strain>
    </source>
</reference>
<dbReference type="EMBL" id="CP066308">
    <property type="protein sequence ID" value="QQE75649.1"/>
    <property type="molecule type" value="Genomic_DNA"/>
</dbReference>
<dbReference type="AlphaFoldDB" id="A0A7T5EN35"/>
<gene>
    <name evidence="2" type="ORF">JD108_07130</name>
    <name evidence="3" type="ORF">KDJ56_06810</name>
</gene>
<dbReference type="RefSeq" id="WP_198829170.1">
    <property type="nucleotide sequence ID" value="NZ_CP066308.1"/>
</dbReference>
<dbReference type="Pfam" id="PF13472">
    <property type="entry name" value="Lipase_GDSL_2"/>
    <property type="match status" value="1"/>
</dbReference>
<dbReference type="Proteomes" id="UP000677234">
    <property type="component" value="Chromosome"/>
</dbReference>
<dbReference type="InterPro" id="IPR051532">
    <property type="entry name" value="Ester_Hydrolysis_Enzymes"/>
</dbReference>
<organism evidence="2 4">
    <name type="scientific">Brevibacillus composti</name>
    <dbReference type="NCBI Taxonomy" id="2796470"/>
    <lineage>
        <taxon>Bacteria</taxon>
        <taxon>Bacillati</taxon>
        <taxon>Bacillota</taxon>
        <taxon>Bacilli</taxon>
        <taxon>Bacillales</taxon>
        <taxon>Paenibacillaceae</taxon>
        <taxon>Brevibacillus</taxon>
    </lineage>
</organism>
<dbReference type="Gene3D" id="3.40.50.1110">
    <property type="entry name" value="SGNH hydrolase"/>
    <property type="match status" value="1"/>
</dbReference>
<dbReference type="GO" id="GO:0004622">
    <property type="term" value="F:phosphatidylcholine lysophospholipase activity"/>
    <property type="evidence" value="ECO:0007669"/>
    <property type="project" value="TreeGrafter"/>
</dbReference>
<dbReference type="InterPro" id="IPR036514">
    <property type="entry name" value="SGNH_hydro_sf"/>
</dbReference>
<feature type="domain" description="SGNH hydrolase-type esterase" evidence="1">
    <location>
        <begin position="66"/>
        <end position="254"/>
    </location>
</feature>
<sequence>MRSSGTRLWRLFGLLSLASFILFAAGFVFALDPRQLAPEGAAVRPQPSAKQPGVLPTTEGIRQIVALGDSLTRGVGDADGQGYLGRVRQALEKKTGQSITLANLAINGQESPSLAAQITQTQVKQLLAEADLVFFTIGGNDLFKQSGELADIDEKKLTEATERLAVNFEQILKHIREQNPEAPIFYASLYNPFGDTEAAPDTIQPVLDWNSAAASIAAKYPRVLVVPTYDLFAGKEQTYLYTDHFHPNSAGYERIAERMLQALE</sequence>
<evidence type="ECO:0000259" key="1">
    <source>
        <dbReference type="Pfam" id="PF13472"/>
    </source>
</evidence>
<protein>
    <submittedName>
        <fullName evidence="2">SGNH/GDSL hydrolase family protein</fullName>
    </submittedName>
</protein>
<name>A0A7T5EN35_9BACL</name>
<evidence type="ECO:0000313" key="2">
    <source>
        <dbReference type="EMBL" id="QQE75649.1"/>
    </source>
</evidence>
<keyword evidence="2" id="KW-0378">Hydrolase</keyword>
<dbReference type="PANTHER" id="PTHR30383:SF27">
    <property type="entry name" value="SPORE GERMINATION LIPASE LIPC"/>
    <property type="match status" value="1"/>
</dbReference>
<dbReference type="EMBL" id="CP073708">
    <property type="protein sequence ID" value="QUO42675.1"/>
    <property type="molecule type" value="Genomic_DNA"/>
</dbReference>
<evidence type="ECO:0000313" key="3">
    <source>
        <dbReference type="EMBL" id="QUO42675.1"/>
    </source>
</evidence>
<accession>A0A7T5EN35</accession>
<keyword evidence="5" id="KW-1185">Reference proteome</keyword>